<dbReference type="InParanoid" id="A0A540VLB3"/>
<organism evidence="10 11">
    <name type="scientific">Litorilinea aerophila</name>
    <dbReference type="NCBI Taxonomy" id="1204385"/>
    <lineage>
        <taxon>Bacteria</taxon>
        <taxon>Bacillati</taxon>
        <taxon>Chloroflexota</taxon>
        <taxon>Caldilineae</taxon>
        <taxon>Caldilineales</taxon>
        <taxon>Caldilineaceae</taxon>
        <taxon>Litorilinea</taxon>
    </lineage>
</organism>
<dbReference type="PIRSF" id="PIRSF003128">
    <property type="entry name" value="RecN"/>
    <property type="match status" value="1"/>
</dbReference>
<dbReference type="GO" id="GO:0043590">
    <property type="term" value="C:bacterial nucleoid"/>
    <property type="evidence" value="ECO:0007669"/>
    <property type="project" value="TreeGrafter"/>
</dbReference>
<keyword evidence="7" id="KW-0234">DNA repair</keyword>
<dbReference type="EMBL" id="VIGC01000002">
    <property type="protein sequence ID" value="TQE97559.1"/>
    <property type="molecule type" value="Genomic_DNA"/>
</dbReference>
<comment type="function">
    <text evidence="1">May be involved in recombinational repair of damaged DNA.</text>
</comment>
<evidence type="ECO:0000256" key="7">
    <source>
        <dbReference type="ARBA" id="ARBA00023204"/>
    </source>
</evidence>
<dbReference type="FunFam" id="3.40.50.300:FF:000319">
    <property type="entry name" value="DNA repair protein RecN"/>
    <property type="match status" value="1"/>
</dbReference>
<evidence type="ECO:0000256" key="2">
    <source>
        <dbReference type="ARBA" id="ARBA00009441"/>
    </source>
</evidence>
<evidence type="ECO:0000259" key="9">
    <source>
        <dbReference type="Pfam" id="PF02463"/>
    </source>
</evidence>
<evidence type="ECO:0000256" key="1">
    <source>
        <dbReference type="ARBA" id="ARBA00003618"/>
    </source>
</evidence>
<comment type="caution">
    <text evidence="10">The sequence shown here is derived from an EMBL/GenBank/DDBJ whole genome shotgun (WGS) entry which is preliminary data.</text>
</comment>
<dbReference type="OrthoDB" id="9806954at2"/>
<dbReference type="FunCoup" id="A0A540VLB3">
    <property type="interactions" value="331"/>
</dbReference>
<comment type="similarity">
    <text evidence="2">Belongs to the RecN family.</text>
</comment>
<dbReference type="Proteomes" id="UP000317371">
    <property type="component" value="Unassembled WGS sequence"/>
</dbReference>
<feature type="domain" description="RecF/RecN/SMC N-terminal" evidence="9">
    <location>
        <begin position="1"/>
        <end position="497"/>
    </location>
</feature>
<evidence type="ECO:0000256" key="8">
    <source>
        <dbReference type="ARBA" id="ARBA00033408"/>
    </source>
</evidence>
<dbReference type="InterPro" id="IPR003395">
    <property type="entry name" value="RecF/RecN/SMC_N"/>
</dbReference>
<name>A0A540VLB3_9CHLR</name>
<dbReference type="Pfam" id="PF02463">
    <property type="entry name" value="SMC_N"/>
    <property type="match status" value="1"/>
</dbReference>
<dbReference type="GO" id="GO:0009432">
    <property type="term" value="P:SOS response"/>
    <property type="evidence" value="ECO:0007669"/>
    <property type="project" value="TreeGrafter"/>
</dbReference>
<dbReference type="CDD" id="cd03241">
    <property type="entry name" value="ABC_RecN"/>
    <property type="match status" value="2"/>
</dbReference>
<dbReference type="Gene3D" id="3.40.50.300">
    <property type="entry name" value="P-loop containing nucleotide triphosphate hydrolases"/>
    <property type="match status" value="2"/>
</dbReference>
<keyword evidence="4" id="KW-0547">Nucleotide-binding</keyword>
<dbReference type="RefSeq" id="WP_141608286.1">
    <property type="nucleotide sequence ID" value="NZ_VIGC02000002.1"/>
</dbReference>
<evidence type="ECO:0000313" key="10">
    <source>
        <dbReference type="EMBL" id="TQE97559.1"/>
    </source>
</evidence>
<proteinExistence type="inferred from homology"/>
<gene>
    <name evidence="10" type="primary">recN</name>
    <name evidence="10" type="ORF">FKZ61_01395</name>
</gene>
<accession>A0A540VLB3</accession>
<dbReference type="AlphaFoldDB" id="A0A540VLB3"/>
<protein>
    <recommendedName>
        <fullName evidence="3">DNA repair protein RecN</fullName>
    </recommendedName>
    <alternativeName>
        <fullName evidence="8">Recombination protein N</fullName>
    </alternativeName>
</protein>
<dbReference type="InterPro" id="IPR027417">
    <property type="entry name" value="P-loop_NTPase"/>
</dbReference>
<dbReference type="GO" id="GO:0006310">
    <property type="term" value="P:DNA recombination"/>
    <property type="evidence" value="ECO:0007669"/>
    <property type="project" value="InterPro"/>
</dbReference>
<dbReference type="SUPFAM" id="SSF52540">
    <property type="entry name" value="P-loop containing nucleoside triphosphate hydrolases"/>
    <property type="match status" value="2"/>
</dbReference>
<evidence type="ECO:0000256" key="6">
    <source>
        <dbReference type="ARBA" id="ARBA00022840"/>
    </source>
</evidence>
<dbReference type="GO" id="GO:0006281">
    <property type="term" value="P:DNA repair"/>
    <property type="evidence" value="ECO:0007669"/>
    <property type="project" value="UniProtKB-KW"/>
</dbReference>
<evidence type="ECO:0000256" key="4">
    <source>
        <dbReference type="ARBA" id="ARBA00022741"/>
    </source>
</evidence>
<sequence>MLHELSIRNFAIIDDLQLTFGPGLNILTGETGAGKSIIIDALSLLLGDRATAEWVRAGADVAEIEATFHLAQPNGSATASATEQANEVIAEVQRLLEAQGLDEPDSPQWLVLSREVRLNGRNICRVNGRVVSLQILSEIAGHLIDVHGQGEHLNLLRPRTHVHLLDRYAGLLPLRREVASRVAALRKVRAELDRLRQDARTIAQRMDLLQFQVEEIFAADLQPGEDEELEGERRRLANAEALLSLAQAATAILSEGEGEMPGAIDLVSEAVGRLERLARIDPDMNAAAEDAQALLEQLAELARHLQDYAEGLEFNPERLQEVEERLELIHNLKRKYGDTLEQILAFGQKARDELEELSNWEVRTSELEEAEERLLHEIGQLAAELSAQRQAAGEQLARQVEAELADLQMARARFAVAVNQTPREDGAYLPDGRRVAFDATGVDQVEFLISANPGEPLKPMARVASGGETARLMLALKSVLSQADATPTLIFDEIDQGIGGRIGAVVGQKLWRLTGQDRAAQGDGPGVTHQVLCITHLPQLAAFGDRHFTVNKQVQQVDGVERTSTVVRCLEGEARIDELAQMLGAATATGRRSVEEMMAEVASVKAGARHGGVLSSVPKG</sequence>
<evidence type="ECO:0000313" key="11">
    <source>
        <dbReference type="Proteomes" id="UP000317371"/>
    </source>
</evidence>
<dbReference type="PANTHER" id="PTHR11059">
    <property type="entry name" value="DNA REPAIR PROTEIN RECN"/>
    <property type="match status" value="1"/>
</dbReference>
<evidence type="ECO:0000256" key="3">
    <source>
        <dbReference type="ARBA" id="ARBA00021315"/>
    </source>
</evidence>
<keyword evidence="11" id="KW-1185">Reference proteome</keyword>
<dbReference type="InterPro" id="IPR004604">
    <property type="entry name" value="DNA_recomb/repair_RecN"/>
</dbReference>
<dbReference type="NCBIfam" id="TIGR00634">
    <property type="entry name" value="recN"/>
    <property type="match status" value="1"/>
</dbReference>
<keyword evidence="6" id="KW-0067">ATP-binding</keyword>
<dbReference type="GO" id="GO:0005524">
    <property type="term" value="F:ATP binding"/>
    <property type="evidence" value="ECO:0007669"/>
    <property type="project" value="UniProtKB-KW"/>
</dbReference>
<reference evidence="10 11" key="1">
    <citation type="submission" date="2019-06" db="EMBL/GenBank/DDBJ databases">
        <title>Genome sequence of Litorilinea aerophila BAA-2444.</title>
        <authorList>
            <person name="Maclea K.S."/>
            <person name="Maurais E.G."/>
            <person name="Iannazzi L.C."/>
        </authorList>
    </citation>
    <scope>NUCLEOTIDE SEQUENCE [LARGE SCALE GENOMIC DNA]</scope>
    <source>
        <strain evidence="10 11">ATCC BAA-2444</strain>
    </source>
</reference>
<keyword evidence="5" id="KW-0227">DNA damage</keyword>
<evidence type="ECO:0000256" key="5">
    <source>
        <dbReference type="ARBA" id="ARBA00022763"/>
    </source>
</evidence>
<dbReference type="PANTHER" id="PTHR11059:SF0">
    <property type="entry name" value="DNA REPAIR PROTEIN RECN"/>
    <property type="match status" value="1"/>
</dbReference>